<name>A0A0R0LY74_9MICR</name>
<dbReference type="AlphaFoldDB" id="A0A0R0LY74"/>
<dbReference type="VEuPathDB" id="MicrosporidiaDB:M153_3290006619"/>
<evidence type="ECO:0000313" key="2">
    <source>
        <dbReference type="Proteomes" id="UP000051530"/>
    </source>
</evidence>
<keyword evidence="2" id="KW-1185">Reference proteome</keyword>
<reference evidence="1 2" key="1">
    <citation type="submission" date="2015-07" db="EMBL/GenBank/DDBJ databases">
        <title>The genome of Pseudoloma neurophilia, a relevant intracellular parasite of the zebrafish.</title>
        <authorList>
            <person name="Ndikumana S."/>
            <person name="Pelin A."/>
            <person name="Sanders J."/>
            <person name="Corradi N."/>
        </authorList>
    </citation>
    <scope>NUCLEOTIDE SEQUENCE [LARGE SCALE GENOMIC DNA]</scope>
    <source>
        <strain evidence="1 2">MK1</strain>
    </source>
</reference>
<proteinExistence type="predicted"/>
<sequence>LLQEILKGCHACIRKDKSHAKSAKFFITYAPGERFLVDLMDLKKKYKTIIGIDFFTRKVFGQITNSKDS</sequence>
<organism evidence="1 2">
    <name type="scientific">Pseudoloma neurophilia</name>
    <dbReference type="NCBI Taxonomy" id="146866"/>
    <lineage>
        <taxon>Eukaryota</taxon>
        <taxon>Fungi</taxon>
        <taxon>Fungi incertae sedis</taxon>
        <taxon>Microsporidia</taxon>
        <taxon>Pseudoloma</taxon>
    </lineage>
</organism>
<comment type="caution">
    <text evidence="1">The sequence shown here is derived from an EMBL/GenBank/DDBJ whole genome shotgun (WGS) entry which is preliminary data.</text>
</comment>
<protein>
    <submittedName>
        <fullName evidence="1">Uncharacterized protein</fullName>
    </submittedName>
</protein>
<evidence type="ECO:0000313" key="1">
    <source>
        <dbReference type="EMBL" id="KRH94227.1"/>
    </source>
</evidence>
<dbReference type="Proteomes" id="UP000051530">
    <property type="component" value="Unassembled WGS sequence"/>
</dbReference>
<dbReference type="EMBL" id="LGUB01000112">
    <property type="protein sequence ID" value="KRH94227.1"/>
    <property type="molecule type" value="Genomic_DNA"/>
</dbReference>
<dbReference type="OrthoDB" id="2193209at2759"/>
<accession>A0A0R0LY74</accession>
<gene>
    <name evidence="1" type="ORF">M153_3290006619</name>
</gene>
<feature type="non-terminal residue" evidence="1">
    <location>
        <position position="1"/>
    </location>
</feature>